<dbReference type="InterPro" id="IPR011009">
    <property type="entry name" value="Kinase-like_dom_sf"/>
</dbReference>
<dbReference type="InterPro" id="IPR005680">
    <property type="entry name" value="Ribosomal_uS12_euk/arc"/>
</dbReference>
<proteinExistence type="inferred from homology"/>
<dbReference type="NCBIfam" id="TIGR00982">
    <property type="entry name" value="uS12_E_A"/>
    <property type="match status" value="1"/>
</dbReference>
<dbReference type="Proteomes" id="UP000613740">
    <property type="component" value="Unassembled WGS sequence"/>
</dbReference>
<dbReference type="GO" id="GO:0004672">
    <property type="term" value="F:protein kinase activity"/>
    <property type="evidence" value="ECO:0007669"/>
    <property type="project" value="InterPro"/>
</dbReference>
<evidence type="ECO:0000313" key="9">
    <source>
        <dbReference type="Proteomes" id="UP000613740"/>
    </source>
</evidence>
<keyword evidence="9" id="KW-1185">Reference proteome</keyword>
<dbReference type="Pfam" id="PF00164">
    <property type="entry name" value="Ribosom_S12_S23"/>
    <property type="match status" value="1"/>
</dbReference>
<dbReference type="InterPro" id="IPR001245">
    <property type="entry name" value="Ser-Thr/Tyr_kinase_cat_dom"/>
</dbReference>
<dbReference type="GO" id="GO:0015935">
    <property type="term" value="C:small ribosomal subunit"/>
    <property type="evidence" value="ECO:0007669"/>
    <property type="project" value="InterPro"/>
</dbReference>
<name>A0A835WPW2_9CHLO</name>
<evidence type="ECO:0000256" key="2">
    <source>
        <dbReference type="ARBA" id="ARBA00022980"/>
    </source>
</evidence>
<feature type="region of interest" description="Disordered" evidence="4">
    <location>
        <begin position="478"/>
        <end position="566"/>
    </location>
</feature>
<evidence type="ECO:0000259" key="7">
    <source>
        <dbReference type="Pfam" id="PF07714"/>
    </source>
</evidence>
<dbReference type="SUPFAM" id="SSF56112">
    <property type="entry name" value="Protein kinase-like (PK-like)"/>
    <property type="match status" value="2"/>
</dbReference>
<dbReference type="InterPro" id="IPR012340">
    <property type="entry name" value="NA-bd_OB-fold"/>
</dbReference>
<keyword evidence="5" id="KW-0472">Membrane</keyword>
<dbReference type="PANTHER" id="PTHR11652">
    <property type="entry name" value="30S RIBOSOMAL PROTEIN S12 FAMILY MEMBER"/>
    <property type="match status" value="1"/>
</dbReference>
<dbReference type="InterPro" id="IPR006032">
    <property type="entry name" value="Ribosomal_uS12"/>
</dbReference>
<feature type="compositionally biased region" description="Gly residues" evidence="4">
    <location>
        <begin position="83"/>
        <end position="96"/>
    </location>
</feature>
<dbReference type="Pfam" id="PF00069">
    <property type="entry name" value="Pkinase"/>
    <property type="match status" value="1"/>
</dbReference>
<dbReference type="SUPFAM" id="SSF50249">
    <property type="entry name" value="Nucleic acid-binding proteins"/>
    <property type="match status" value="1"/>
</dbReference>
<evidence type="ECO:0000256" key="3">
    <source>
        <dbReference type="ARBA" id="ARBA00023274"/>
    </source>
</evidence>
<organism evidence="8 9">
    <name type="scientific">Chlamydomonas schloesseri</name>
    <dbReference type="NCBI Taxonomy" id="2026947"/>
    <lineage>
        <taxon>Eukaryota</taxon>
        <taxon>Viridiplantae</taxon>
        <taxon>Chlorophyta</taxon>
        <taxon>core chlorophytes</taxon>
        <taxon>Chlorophyceae</taxon>
        <taxon>CS clade</taxon>
        <taxon>Chlamydomonadales</taxon>
        <taxon>Chlamydomonadaceae</taxon>
        <taxon>Chlamydomonas</taxon>
    </lineage>
</organism>
<accession>A0A835WPW2</accession>
<dbReference type="CDD" id="cd03367">
    <property type="entry name" value="Ribosomal_S23"/>
    <property type="match status" value="1"/>
</dbReference>
<evidence type="ECO:0008006" key="10">
    <source>
        <dbReference type="Google" id="ProtNLM"/>
    </source>
</evidence>
<keyword evidence="5" id="KW-0812">Transmembrane</keyword>
<evidence type="ECO:0000313" key="8">
    <source>
        <dbReference type="EMBL" id="KAG2451495.1"/>
    </source>
</evidence>
<feature type="region of interest" description="Disordered" evidence="4">
    <location>
        <begin position="79"/>
        <end position="114"/>
    </location>
</feature>
<sequence length="1195" mass="121826">MCYPRQLRTGLIADVAVEATELNPLGGATVRSNYLVRVANMTIACLSFISEDCIAQYTMPGCLQLLLNAHKASAAAEARGEAPPGGYGAGAGGSGSAWGQTPPAAPAAATPHPAGDSTPAWLPLVVGILGGIAVASVVGVAVAYVWRRRGGHQPLQLLGKVQQASRGPAYIGVGGGLSSTAQQGRCGHRPQQQPGGEASIWLERTQQGASGSNRHLQSPQRGSDGAKGSDGSSSTDEDGAAAAAPSGFPVTGNCEGPPPVGPSQGRSSDPTVCITINSSSAGRSGVWMAGSGGGSLTAKRCAAASAEHVPLPPDAMAGLGGTRPWSFADTAEARSAILGLGEGAKQAADAAPAGDAWGLLSPLTPARPDLEIIALCGQPAQDTQDDIKRSGSRSAAVEGSGVLLEGAEAEVAAEDAATATAGSTAGTNSAANDELKLLPGELLGRGACGRVYRGLFRGQLVAVKMIGDGMRLLTPAQQQQLMPQQPPQQPPSQLPPQDGGKQDEQHQGDEQQQARPEHPALPPPRFAQGAAHPQHPSKPDIPTYISTSASEATEPPRSTNGGGVPNAAAQYWRNALAAGPKPGPTAAAAAAAAATVRGAAGAAGIAYTFGSSAGEPASGSGSVGPATVSSGAGGLLEPAAASGLLSLALHRAARAAHVPPAIPEGPEEENAAGGDAVFAVAPGVGCYADLEEGRIVEGAEAWALETGGRGGAGSGIDELYGDSPKELASAAGHSHDASGAPGLVGGLVDAGDCVGGGANGVADVGPAARQGSPLRQASPLRWKRRSQEQPAQQQKQEQGHAGLAARGSSDDRDPKEGLVRTLQQEVDCLARCRHPCIVRLLAVCMEPPLLVMELMDTSLDRLQYGGGGGGGGGGRGSGGLLPLPLVLHIGIEVARGLAYMHPSLAHRDLKPPYMAPECLDLGSQVVITHKVDVFALGVMMAEMLVGRRPWAGCSLVEIATALALRGRRPYDLERDVPQAATAAAAAAAGAGVGAGGAGPQAASVPPPERAPVKLLRLIEAMWDQDPARRPAAAEVAKMLMVIRQQHLSKPSAKMGKTRGMGAGRKLRVHRREERWADKDYNKSHLGSEWKKPFAGASHAKGIVLEKIGIEAKQPNSAIRKCARVQLIKNGKKIAAFVPMDGCLNFIEENDEVLIAGFGRRGHAVGDIPGVRFKVVKVSGVSLLALFKGKKEKPRS</sequence>
<comment type="similarity">
    <text evidence="1">Belongs to the universal ribosomal protein uS12 family.</text>
</comment>
<feature type="compositionally biased region" description="Basic and acidic residues" evidence="4">
    <location>
        <begin position="500"/>
        <end position="509"/>
    </location>
</feature>
<feature type="transmembrane region" description="Helical" evidence="5">
    <location>
        <begin position="120"/>
        <end position="146"/>
    </location>
</feature>
<feature type="compositionally biased region" description="Low complexity" evidence="4">
    <location>
        <begin position="229"/>
        <end position="247"/>
    </location>
</feature>
<reference evidence="8" key="1">
    <citation type="journal article" date="2020" name="bioRxiv">
        <title>Comparative genomics of Chlamydomonas.</title>
        <authorList>
            <person name="Craig R.J."/>
            <person name="Hasan A.R."/>
            <person name="Ness R.W."/>
            <person name="Keightley P.D."/>
        </authorList>
    </citation>
    <scope>NUCLEOTIDE SEQUENCE</scope>
    <source>
        <strain evidence="8">CCAP 11/173</strain>
    </source>
</reference>
<evidence type="ECO:0000259" key="6">
    <source>
        <dbReference type="Pfam" id="PF00069"/>
    </source>
</evidence>
<dbReference type="EMBL" id="JAEHOD010000008">
    <property type="protein sequence ID" value="KAG2451495.1"/>
    <property type="molecule type" value="Genomic_DNA"/>
</dbReference>
<feature type="compositionally biased region" description="Pro residues" evidence="4">
    <location>
        <begin position="484"/>
        <end position="494"/>
    </location>
</feature>
<feature type="compositionally biased region" description="Basic and acidic residues" evidence="4">
    <location>
        <begin position="808"/>
        <end position="817"/>
    </location>
</feature>
<feature type="domain" description="Serine-threonine/tyrosine-protein kinase catalytic" evidence="7">
    <location>
        <begin position="819"/>
        <end position="909"/>
    </location>
</feature>
<feature type="region of interest" description="Disordered" evidence="4">
    <location>
        <begin position="207"/>
        <end position="276"/>
    </location>
</feature>
<dbReference type="PROSITE" id="PS00055">
    <property type="entry name" value="RIBOSOMAL_S12"/>
    <property type="match status" value="1"/>
</dbReference>
<evidence type="ECO:0000256" key="4">
    <source>
        <dbReference type="SAM" id="MobiDB-lite"/>
    </source>
</evidence>
<dbReference type="GO" id="GO:0003735">
    <property type="term" value="F:structural constituent of ribosome"/>
    <property type="evidence" value="ECO:0007669"/>
    <property type="project" value="InterPro"/>
</dbReference>
<gene>
    <name evidence="8" type="ORF">HYH02_004093</name>
</gene>
<evidence type="ECO:0000256" key="5">
    <source>
        <dbReference type="SAM" id="Phobius"/>
    </source>
</evidence>
<feature type="compositionally biased region" description="Polar residues" evidence="4">
    <location>
        <begin position="544"/>
        <end position="559"/>
    </location>
</feature>
<dbReference type="AlphaFoldDB" id="A0A835WPW2"/>
<dbReference type="FunFam" id="2.40.50.140:FF:000007">
    <property type="entry name" value="40S ribosomal protein S23"/>
    <property type="match status" value="1"/>
</dbReference>
<feature type="compositionally biased region" description="Polar residues" evidence="4">
    <location>
        <begin position="207"/>
        <end position="221"/>
    </location>
</feature>
<dbReference type="InterPro" id="IPR000719">
    <property type="entry name" value="Prot_kinase_dom"/>
</dbReference>
<feature type="region of interest" description="Disordered" evidence="4">
    <location>
        <begin position="764"/>
        <end position="817"/>
    </location>
</feature>
<dbReference type="Gene3D" id="1.10.510.10">
    <property type="entry name" value="Transferase(Phosphotransferase) domain 1"/>
    <property type="match status" value="2"/>
</dbReference>
<feature type="region of interest" description="Disordered" evidence="4">
    <location>
        <begin position="1050"/>
        <end position="1070"/>
    </location>
</feature>
<keyword evidence="2" id="KW-0689">Ribosomal protein</keyword>
<feature type="region of interest" description="Disordered" evidence="4">
    <location>
        <begin position="173"/>
        <end position="195"/>
    </location>
</feature>
<keyword evidence="3" id="KW-0687">Ribonucleoprotein</keyword>
<dbReference type="GO" id="GO:0005524">
    <property type="term" value="F:ATP binding"/>
    <property type="evidence" value="ECO:0007669"/>
    <property type="project" value="InterPro"/>
</dbReference>
<dbReference type="GO" id="GO:0006412">
    <property type="term" value="P:translation"/>
    <property type="evidence" value="ECO:0007669"/>
    <property type="project" value="InterPro"/>
</dbReference>
<protein>
    <recommendedName>
        <fullName evidence="10">Protein kinase domain-containing protein</fullName>
    </recommendedName>
</protein>
<dbReference type="OrthoDB" id="494124at2759"/>
<feature type="domain" description="Protein kinase" evidence="6">
    <location>
        <begin position="912"/>
        <end position="1037"/>
    </location>
</feature>
<dbReference type="Gene3D" id="3.30.200.20">
    <property type="entry name" value="Phosphorylase Kinase, domain 1"/>
    <property type="match status" value="1"/>
</dbReference>
<feature type="compositionally biased region" description="Polar residues" evidence="4">
    <location>
        <begin position="264"/>
        <end position="276"/>
    </location>
</feature>
<keyword evidence="5" id="KW-1133">Transmembrane helix</keyword>
<dbReference type="Gene3D" id="2.40.50.140">
    <property type="entry name" value="Nucleic acid-binding proteins"/>
    <property type="match status" value="1"/>
</dbReference>
<comment type="caution">
    <text evidence="8">The sequence shown here is derived from an EMBL/GenBank/DDBJ whole genome shotgun (WGS) entry which is preliminary data.</text>
</comment>
<evidence type="ECO:0000256" key="1">
    <source>
        <dbReference type="ARBA" id="ARBA00005657"/>
    </source>
</evidence>
<feature type="compositionally biased region" description="Low complexity" evidence="4">
    <location>
        <begin position="97"/>
        <end position="114"/>
    </location>
</feature>
<dbReference type="Pfam" id="PF07714">
    <property type="entry name" value="PK_Tyr_Ser-Thr"/>
    <property type="match status" value="1"/>
</dbReference>